<evidence type="ECO:0000259" key="1">
    <source>
        <dbReference type="PROSITE" id="PS50053"/>
    </source>
</evidence>
<feature type="domain" description="Ubiquitin-like" evidence="1">
    <location>
        <begin position="195"/>
        <end position="265"/>
    </location>
</feature>
<dbReference type="InterPro" id="IPR029071">
    <property type="entry name" value="Ubiquitin-like_domsf"/>
</dbReference>
<dbReference type="PRINTS" id="PR00348">
    <property type="entry name" value="UBIQUITIN"/>
</dbReference>
<dbReference type="Proteomes" id="UP000613580">
    <property type="component" value="Unassembled WGS sequence"/>
</dbReference>
<dbReference type="Pfam" id="PF00240">
    <property type="entry name" value="ubiquitin"/>
    <property type="match status" value="2"/>
</dbReference>
<dbReference type="InterPro" id="IPR050158">
    <property type="entry name" value="Ubiquitin_ubiquitin-like"/>
</dbReference>
<proteinExistence type="predicted"/>
<evidence type="ECO:0000313" key="2">
    <source>
        <dbReference type="EMBL" id="KAF7319279.1"/>
    </source>
</evidence>
<dbReference type="SUPFAM" id="SSF54236">
    <property type="entry name" value="Ubiquitin-like"/>
    <property type="match status" value="2"/>
</dbReference>
<dbReference type="CDD" id="cd17039">
    <property type="entry name" value="Ubl_ubiquitin_like"/>
    <property type="match status" value="2"/>
</dbReference>
<sequence>MASTIPENVYLYCKTYEPKIVPARKMLQHYQNVVPFVRSCFPKLHIYPFEISVDIDPEDVPMPAAAWPAFLAAQRDGYMGVVDEYTIEWEHDLEEEERPRHRAPSIRTILVKTSPEESFSVTVGADETAQSLKTKILFKEGIPIARQVLLLDDGKLEDANFLSSYGIRHMDTISLIIRPRPSTPISDLPAHPLTSRVFVENLAGEILTFRVSGSDTVEDLKHRIEDITDVPAARQRLFCAWGELEDGRTLAEEGVRRRSTVHLVLPPVRDAWKSPLPSTADPDGPIVFAHLDLPSHPRTASVFVKTQTGTTLAFSVSSSTP</sequence>
<dbReference type="PANTHER" id="PTHR10666">
    <property type="entry name" value="UBIQUITIN"/>
    <property type="match status" value="1"/>
</dbReference>
<keyword evidence="3" id="KW-1185">Reference proteome</keyword>
<comment type="caution">
    <text evidence="2">The sequence shown here is derived from an EMBL/GenBank/DDBJ whole genome shotgun (WGS) entry which is preliminary data.</text>
</comment>
<dbReference type="AlphaFoldDB" id="A0A8H6TLH6"/>
<organism evidence="2 3">
    <name type="scientific">Mycena chlorophos</name>
    <name type="common">Agaric fungus</name>
    <name type="synonym">Agaricus chlorophos</name>
    <dbReference type="NCBI Taxonomy" id="658473"/>
    <lineage>
        <taxon>Eukaryota</taxon>
        <taxon>Fungi</taxon>
        <taxon>Dikarya</taxon>
        <taxon>Basidiomycota</taxon>
        <taxon>Agaricomycotina</taxon>
        <taxon>Agaricomycetes</taxon>
        <taxon>Agaricomycetidae</taxon>
        <taxon>Agaricales</taxon>
        <taxon>Marasmiineae</taxon>
        <taxon>Mycenaceae</taxon>
        <taxon>Mycena</taxon>
    </lineage>
</organism>
<dbReference type="SMART" id="SM00213">
    <property type="entry name" value="UBQ"/>
    <property type="match status" value="2"/>
</dbReference>
<reference evidence="2" key="1">
    <citation type="submission" date="2020-05" db="EMBL/GenBank/DDBJ databases">
        <title>Mycena genomes resolve the evolution of fungal bioluminescence.</title>
        <authorList>
            <person name="Tsai I.J."/>
        </authorList>
    </citation>
    <scope>NUCLEOTIDE SEQUENCE</scope>
    <source>
        <strain evidence="2">110903Hualien_Pintung</strain>
    </source>
</reference>
<evidence type="ECO:0000313" key="3">
    <source>
        <dbReference type="Proteomes" id="UP000613580"/>
    </source>
</evidence>
<protein>
    <submittedName>
        <fullName evidence="2">Ubiquitin</fullName>
    </submittedName>
</protein>
<dbReference type="PROSITE" id="PS50053">
    <property type="entry name" value="UBIQUITIN_2"/>
    <property type="match status" value="2"/>
</dbReference>
<dbReference type="EMBL" id="JACAZE010000003">
    <property type="protein sequence ID" value="KAF7319279.1"/>
    <property type="molecule type" value="Genomic_DNA"/>
</dbReference>
<name>A0A8H6TLH6_MYCCL</name>
<dbReference type="OrthoDB" id="428577at2759"/>
<feature type="domain" description="Ubiquitin-like" evidence="1">
    <location>
        <begin position="107"/>
        <end position="182"/>
    </location>
</feature>
<gene>
    <name evidence="2" type="ORF">HMN09_00265400</name>
</gene>
<dbReference type="InterPro" id="IPR019956">
    <property type="entry name" value="Ubiquitin_dom"/>
</dbReference>
<accession>A0A8H6TLH6</accession>
<dbReference type="Gene3D" id="3.10.20.90">
    <property type="entry name" value="Phosphatidylinositol 3-kinase Catalytic Subunit, Chain A, domain 1"/>
    <property type="match status" value="2"/>
</dbReference>
<dbReference type="InterPro" id="IPR000626">
    <property type="entry name" value="Ubiquitin-like_dom"/>
</dbReference>